<gene>
    <name evidence="1" type="ORF">BBRV_LOCUS53108</name>
</gene>
<evidence type="ECO:0000313" key="1">
    <source>
        <dbReference type="EMBL" id="CAD1551604.1"/>
    </source>
</evidence>
<name>A0A6V7JHH6_9HYME</name>
<reference evidence="1" key="1">
    <citation type="submission" date="2020-07" db="EMBL/GenBank/DDBJ databases">
        <authorList>
            <person name="Ferguson B K."/>
        </authorList>
    </citation>
    <scope>NUCLEOTIDE SEQUENCE</scope>
    <source>
        <strain evidence="1">L06</strain>
    </source>
</reference>
<dbReference type="AlphaFoldDB" id="A0A6V7JHH6"/>
<protein>
    <submittedName>
        <fullName evidence="1">Uncharacterized protein</fullName>
    </submittedName>
</protein>
<proteinExistence type="predicted"/>
<dbReference type="EMBL" id="CADCXW020000017">
    <property type="protein sequence ID" value="CAD1551604.1"/>
    <property type="molecule type" value="Genomic_DNA"/>
</dbReference>
<sequence>MGLPKANPLAKKNSRSYVKARECSLKHRTHWQIRKTQGQGQLPLVLGLPYPKFLVSALEIESIKMGEIPTEISSYPIFDKKI</sequence>
<organism evidence="1">
    <name type="scientific">Bracon brevicornis</name>
    <dbReference type="NCBI Taxonomy" id="1563983"/>
    <lineage>
        <taxon>Eukaryota</taxon>
        <taxon>Metazoa</taxon>
        <taxon>Ecdysozoa</taxon>
        <taxon>Arthropoda</taxon>
        <taxon>Hexapoda</taxon>
        <taxon>Insecta</taxon>
        <taxon>Pterygota</taxon>
        <taxon>Neoptera</taxon>
        <taxon>Endopterygota</taxon>
        <taxon>Hymenoptera</taxon>
        <taxon>Apocrita</taxon>
        <taxon>Ichneumonoidea</taxon>
        <taxon>Braconidae</taxon>
        <taxon>Braconinae</taxon>
        <taxon>Bracon</taxon>
    </lineage>
</organism>
<accession>A0A6V7JHH6</accession>